<evidence type="ECO:0000256" key="2">
    <source>
        <dbReference type="ARBA" id="ARBA00022605"/>
    </source>
</evidence>
<reference evidence="9" key="1">
    <citation type="submission" date="2018-05" db="EMBL/GenBank/DDBJ databases">
        <authorList>
            <person name="Lanie J.A."/>
            <person name="Ng W.-L."/>
            <person name="Kazmierczak K.M."/>
            <person name="Andrzejewski T.M."/>
            <person name="Davidsen T.M."/>
            <person name="Wayne K.J."/>
            <person name="Tettelin H."/>
            <person name="Glass J.I."/>
            <person name="Rusch D."/>
            <person name="Podicherti R."/>
            <person name="Tsui H.-C.T."/>
            <person name="Winkler M.E."/>
        </authorList>
    </citation>
    <scope>NUCLEOTIDE SEQUENCE</scope>
</reference>
<protein>
    <recommendedName>
        <fullName evidence="1">shikimate dehydrogenase (NADP(+))</fullName>
        <ecNumber evidence="1">1.1.1.25</ecNumber>
    </recommendedName>
</protein>
<organism evidence="9">
    <name type="scientific">marine metagenome</name>
    <dbReference type="NCBI Taxonomy" id="408172"/>
    <lineage>
        <taxon>unclassified sequences</taxon>
        <taxon>metagenomes</taxon>
        <taxon>ecological metagenomes</taxon>
    </lineage>
</organism>
<accession>A0A381NHW3</accession>
<dbReference type="Gene3D" id="3.40.50.720">
    <property type="entry name" value="NAD(P)-binding Rossmann-like Domain"/>
    <property type="match status" value="1"/>
</dbReference>
<proteinExistence type="inferred from homology"/>
<keyword evidence="2" id="KW-0028">Amino-acid biosynthesis</keyword>
<dbReference type="GO" id="GO:0019632">
    <property type="term" value="P:shikimate metabolic process"/>
    <property type="evidence" value="ECO:0007669"/>
    <property type="project" value="InterPro"/>
</dbReference>
<evidence type="ECO:0000259" key="6">
    <source>
        <dbReference type="Pfam" id="PF01488"/>
    </source>
</evidence>
<feature type="non-terminal residue" evidence="9">
    <location>
        <position position="1"/>
    </location>
</feature>
<dbReference type="SUPFAM" id="SSF51735">
    <property type="entry name" value="NAD(P)-binding Rossmann-fold domains"/>
    <property type="match status" value="1"/>
</dbReference>
<evidence type="ECO:0000256" key="5">
    <source>
        <dbReference type="ARBA" id="ARBA00023141"/>
    </source>
</evidence>
<dbReference type="InterPro" id="IPR006151">
    <property type="entry name" value="Shikm_DH/Glu-tRNA_Rdtase"/>
</dbReference>
<dbReference type="GO" id="GO:0008652">
    <property type="term" value="P:amino acid biosynthetic process"/>
    <property type="evidence" value="ECO:0007669"/>
    <property type="project" value="UniProtKB-KW"/>
</dbReference>
<dbReference type="Pfam" id="PF01488">
    <property type="entry name" value="Shikimate_DH"/>
    <property type="match status" value="1"/>
</dbReference>
<dbReference type="EC" id="1.1.1.25" evidence="1"/>
<keyword evidence="4" id="KW-0560">Oxidoreductase</keyword>
<keyword evidence="5" id="KW-0057">Aromatic amino acid biosynthesis</keyword>
<evidence type="ECO:0000256" key="1">
    <source>
        <dbReference type="ARBA" id="ARBA00012962"/>
    </source>
</evidence>
<dbReference type="PANTHER" id="PTHR21089">
    <property type="entry name" value="SHIKIMATE DEHYDROGENASE"/>
    <property type="match status" value="1"/>
</dbReference>
<evidence type="ECO:0000256" key="4">
    <source>
        <dbReference type="ARBA" id="ARBA00023002"/>
    </source>
</evidence>
<dbReference type="GO" id="GO:0009073">
    <property type="term" value="P:aromatic amino acid family biosynthetic process"/>
    <property type="evidence" value="ECO:0007669"/>
    <property type="project" value="UniProtKB-KW"/>
</dbReference>
<dbReference type="NCBIfam" id="TIGR00507">
    <property type="entry name" value="aroE"/>
    <property type="match status" value="1"/>
</dbReference>
<dbReference type="Pfam" id="PF08501">
    <property type="entry name" value="Shikimate_dh_N"/>
    <property type="match status" value="1"/>
</dbReference>
<feature type="domain" description="Quinate/shikimate 5-dehydrogenase/glutamyl-tRNA reductase" evidence="6">
    <location>
        <begin position="104"/>
        <end position="184"/>
    </location>
</feature>
<dbReference type="Gene3D" id="3.40.50.10860">
    <property type="entry name" value="Leucine Dehydrogenase, chain A, domain 1"/>
    <property type="match status" value="1"/>
</dbReference>
<dbReference type="InterPro" id="IPR046346">
    <property type="entry name" value="Aminoacid_DH-like_N_sf"/>
</dbReference>
<feature type="domain" description="SDH C-terminal" evidence="8">
    <location>
        <begin position="237"/>
        <end position="267"/>
    </location>
</feature>
<keyword evidence="3" id="KW-0521">NADP</keyword>
<feature type="domain" description="Shikimate dehydrogenase substrate binding N-terminal" evidence="7">
    <location>
        <begin position="1"/>
        <end position="83"/>
    </location>
</feature>
<dbReference type="InterPro" id="IPR022893">
    <property type="entry name" value="Shikimate_DH_fam"/>
</dbReference>
<dbReference type="EMBL" id="UINC01000361">
    <property type="protein sequence ID" value="SUZ53979.1"/>
    <property type="molecule type" value="Genomic_DNA"/>
</dbReference>
<dbReference type="Pfam" id="PF18317">
    <property type="entry name" value="SDH_C"/>
    <property type="match status" value="1"/>
</dbReference>
<dbReference type="InterPro" id="IPR011342">
    <property type="entry name" value="Shikimate_DH"/>
</dbReference>
<dbReference type="InterPro" id="IPR036291">
    <property type="entry name" value="NAD(P)-bd_dom_sf"/>
</dbReference>
<dbReference type="GO" id="GO:0004764">
    <property type="term" value="F:shikimate 3-dehydrogenase (NADP+) activity"/>
    <property type="evidence" value="ECO:0007669"/>
    <property type="project" value="UniProtKB-EC"/>
</dbReference>
<evidence type="ECO:0000256" key="3">
    <source>
        <dbReference type="ARBA" id="ARBA00022857"/>
    </source>
</evidence>
<dbReference type="HAMAP" id="MF_00222">
    <property type="entry name" value="Shikimate_DH_AroE"/>
    <property type="match status" value="1"/>
</dbReference>
<dbReference type="SUPFAM" id="SSF53223">
    <property type="entry name" value="Aminoacid dehydrogenase-like, N-terminal domain"/>
    <property type="match status" value="1"/>
</dbReference>
<dbReference type="InterPro" id="IPR041121">
    <property type="entry name" value="SDH_C"/>
</dbReference>
<evidence type="ECO:0000259" key="7">
    <source>
        <dbReference type="Pfam" id="PF08501"/>
    </source>
</evidence>
<evidence type="ECO:0000259" key="8">
    <source>
        <dbReference type="Pfam" id="PF18317"/>
    </source>
</evidence>
<dbReference type="AlphaFoldDB" id="A0A381NHW3"/>
<dbReference type="InterPro" id="IPR013708">
    <property type="entry name" value="Shikimate_DH-bd_N"/>
</dbReference>
<name>A0A381NHW3_9ZZZZ</name>
<sequence>VIGNPVRHSLSPALLNAAFNATGLDWAFVALEVEAGDAARALDGLRALRLAGLSVTMPHKAAVAALMDRRSGAAERLDAVNCVVVEDGLLVGHNTDGDGFLDGLAHDSSMDVAGCTAVVVGAGGAARAIVLALGGAGASEVSVVNRTAGRAEAAAVLAGGAGRAVSPSDAAEAISAAALVVNATPVGMGAAPGPEGPMPLDPGLLSTGQVVVDLVYHPLDTPWLVEARRQGIEAHGGLSMLVFQAARAFALWTGRDAPVDAMSAAARAALGAYPSS</sequence>
<dbReference type="GO" id="GO:0050661">
    <property type="term" value="F:NADP binding"/>
    <property type="evidence" value="ECO:0007669"/>
    <property type="project" value="InterPro"/>
</dbReference>
<dbReference type="GO" id="GO:0009423">
    <property type="term" value="P:chorismate biosynthetic process"/>
    <property type="evidence" value="ECO:0007669"/>
    <property type="project" value="UniProtKB-UniPathway"/>
</dbReference>
<dbReference type="PANTHER" id="PTHR21089:SF1">
    <property type="entry name" value="BIFUNCTIONAL 3-DEHYDROQUINATE DEHYDRATASE_SHIKIMATE DEHYDROGENASE, CHLOROPLASTIC"/>
    <property type="match status" value="1"/>
</dbReference>
<evidence type="ECO:0000313" key="9">
    <source>
        <dbReference type="EMBL" id="SUZ53979.1"/>
    </source>
</evidence>
<dbReference type="CDD" id="cd01065">
    <property type="entry name" value="NAD_bind_Shikimate_DH"/>
    <property type="match status" value="1"/>
</dbReference>
<gene>
    <name evidence="9" type="ORF">METZ01_LOCUS6833</name>
</gene>
<dbReference type="UniPathway" id="UPA00053">
    <property type="reaction ID" value="UER00087"/>
</dbReference>